<keyword evidence="3" id="KW-1185">Reference proteome</keyword>
<dbReference type="OrthoDB" id="1068350at2"/>
<evidence type="ECO:0000313" key="2">
    <source>
        <dbReference type="EMBL" id="PQJ76404.1"/>
    </source>
</evidence>
<dbReference type="EMBL" id="MSCM01000002">
    <property type="protein sequence ID" value="PQJ76404.1"/>
    <property type="molecule type" value="Genomic_DNA"/>
</dbReference>
<dbReference type="RefSeq" id="WP_105021711.1">
    <property type="nucleotide sequence ID" value="NZ_MSCM01000002.1"/>
</dbReference>
<comment type="caution">
    <text evidence="2">The sequence shown here is derived from an EMBL/GenBank/DDBJ whole genome shotgun (WGS) entry which is preliminary data.</text>
</comment>
<feature type="domain" description="DUF6371" evidence="1">
    <location>
        <begin position="123"/>
        <end position="260"/>
    </location>
</feature>
<dbReference type="AlphaFoldDB" id="A0A2S7WFN2"/>
<evidence type="ECO:0000313" key="3">
    <source>
        <dbReference type="Proteomes" id="UP000239068"/>
    </source>
</evidence>
<dbReference type="Pfam" id="PF19898">
    <property type="entry name" value="DUF6371"/>
    <property type="match status" value="1"/>
</dbReference>
<evidence type="ECO:0000259" key="1">
    <source>
        <dbReference type="Pfam" id="PF19898"/>
    </source>
</evidence>
<gene>
    <name evidence="2" type="ORF">BTO16_10850</name>
</gene>
<organism evidence="2 3">
    <name type="scientific">Polaribacter glomeratus</name>
    <dbReference type="NCBI Taxonomy" id="102"/>
    <lineage>
        <taxon>Bacteria</taxon>
        <taxon>Pseudomonadati</taxon>
        <taxon>Bacteroidota</taxon>
        <taxon>Flavobacteriia</taxon>
        <taxon>Flavobacteriales</taxon>
        <taxon>Flavobacteriaceae</taxon>
    </lineage>
</organism>
<dbReference type="Proteomes" id="UP000239068">
    <property type="component" value="Unassembled WGS sequence"/>
</dbReference>
<name>A0A2S7WFN2_9FLAO</name>
<sequence>MYHKIEQHLVFNTKRNRDIVTPCCGKSNKDLKFVSYKEYPEIYGYCHSCGNTKFPPSIYKDDFGNEFYWNVINKKFESVLQLYDKTVLQNIKSIAKGIANSIAIKKYIDFQVVIDSLSCLPENNLLIHLRSKYGNTKVDNIKKLYYIGNTNDGGTIFWNINEDQKAQKSKICYYRKNGKRTTKFKVPYKNKDGYYGCLFGEHLLFNNELPIVLVESEKTALVCAIHFPNFNWLSYGGINGMTNDKMKVLSGENILIVPDLSENAITIATKKAKELRELNISAKIWDMRNGLNDNELKESGFYNCDLEDFIDLI</sequence>
<dbReference type="InterPro" id="IPR045951">
    <property type="entry name" value="DUF6371"/>
</dbReference>
<accession>A0A2S7WFN2</accession>
<reference evidence="2 3" key="1">
    <citation type="submission" date="2016-12" db="EMBL/GenBank/DDBJ databases">
        <title>Trade-off between light-utilization and light-protection in marine flavobacteria.</title>
        <authorList>
            <person name="Kumagai Y."/>
            <person name="Yoshizawa S."/>
            <person name="Kogure K."/>
            <person name="Iwasaki W."/>
        </authorList>
    </citation>
    <scope>NUCLEOTIDE SEQUENCE [LARGE SCALE GENOMIC DNA]</scope>
    <source>
        <strain evidence="2 3">ATCC 43844</strain>
    </source>
</reference>
<proteinExistence type="predicted"/>
<protein>
    <recommendedName>
        <fullName evidence="1">DUF6371 domain-containing protein</fullName>
    </recommendedName>
</protein>